<name>A0ABZ2XL97_9RHOO</name>
<evidence type="ECO:0000313" key="1">
    <source>
        <dbReference type="EMBL" id="WZJ23360.1"/>
    </source>
</evidence>
<reference evidence="1 2" key="1">
    <citation type="submission" date="2024-04" db="EMBL/GenBank/DDBJ databases">
        <title>Dissimilatory iodate-reducing microorganisms contribute to the enrichment of iodine in groundwater.</title>
        <authorList>
            <person name="Jiang Z."/>
        </authorList>
    </citation>
    <scope>NUCLEOTIDE SEQUENCE [LARGE SCALE GENOMIC DNA]</scope>
    <source>
        <strain evidence="1 2">NCP973</strain>
        <plasmid evidence="1 2">unnamed1</plasmid>
    </source>
</reference>
<protein>
    <submittedName>
        <fullName evidence="1">Uncharacterized protein</fullName>
    </submittedName>
</protein>
<proteinExistence type="predicted"/>
<geneLocation type="plasmid" evidence="1 2">
    <name>unnamed1</name>
</geneLocation>
<sequence>MQFNEKVQAALRHVHGLFPEVTQVFYGADGRWMFCDEDFEAPNFDEASGKVDIGLLEDAADAADNYKGFPCAYRLLQLADYYWWWDKLGNIPVSEGNDEVEADTIEEAFLHFPVGTHREEIWHWFEAQHPEFVVGEVMQGIRRTSAEC</sequence>
<dbReference type="EMBL" id="CP151407">
    <property type="protein sequence ID" value="WZJ23360.1"/>
    <property type="molecule type" value="Genomic_DNA"/>
</dbReference>
<keyword evidence="1" id="KW-0614">Plasmid</keyword>
<accession>A0ABZ2XL97</accession>
<dbReference type="RefSeq" id="WP_341744699.1">
    <property type="nucleotide sequence ID" value="NZ_CP151407.1"/>
</dbReference>
<organism evidence="1 2">
    <name type="scientific">Azonexus hydrophilus</name>
    <dbReference type="NCBI Taxonomy" id="418702"/>
    <lineage>
        <taxon>Bacteria</taxon>
        <taxon>Pseudomonadati</taxon>
        <taxon>Pseudomonadota</taxon>
        <taxon>Betaproteobacteria</taxon>
        <taxon>Rhodocyclales</taxon>
        <taxon>Azonexaceae</taxon>
        <taxon>Azonexus</taxon>
    </lineage>
</organism>
<gene>
    <name evidence="1" type="ORF">AADV58_18295</name>
</gene>
<keyword evidence="2" id="KW-1185">Reference proteome</keyword>
<dbReference type="Proteomes" id="UP001479520">
    <property type="component" value="Plasmid unnamed1"/>
</dbReference>
<evidence type="ECO:0000313" key="2">
    <source>
        <dbReference type="Proteomes" id="UP001479520"/>
    </source>
</evidence>